<evidence type="ECO:0000313" key="9">
    <source>
        <dbReference type="Proteomes" id="UP001055439"/>
    </source>
</evidence>
<feature type="transmembrane region" description="Helical" evidence="6">
    <location>
        <begin position="294"/>
        <end position="312"/>
    </location>
</feature>
<keyword evidence="5 6" id="KW-0472">Membrane</keyword>
<evidence type="ECO:0000256" key="5">
    <source>
        <dbReference type="ARBA" id="ARBA00023136"/>
    </source>
</evidence>
<feature type="transmembrane region" description="Helical" evidence="6">
    <location>
        <begin position="114"/>
        <end position="133"/>
    </location>
</feature>
<dbReference type="InterPro" id="IPR036513">
    <property type="entry name" value="STAS_dom_sf"/>
</dbReference>
<evidence type="ECO:0000256" key="1">
    <source>
        <dbReference type="ARBA" id="ARBA00004141"/>
    </source>
</evidence>
<evidence type="ECO:0000256" key="6">
    <source>
        <dbReference type="SAM" id="Phobius"/>
    </source>
</evidence>
<feature type="domain" description="STAS" evidence="7">
    <location>
        <begin position="480"/>
        <end position="602"/>
    </location>
</feature>
<dbReference type="Gene3D" id="3.30.750.24">
    <property type="entry name" value="STAS domain"/>
    <property type="match status" value="1"/>
</dbReference>
<dbReference type="Proteomes" id="UP001055439">
    <property type="component" value="Chromosome 1"/>
</dbReference>
<feature type="transmembrane region" description="Helical" evidence="6">
    <location>
        <begin position="140"/>
        <end position="159"/>
    </location>
</feature>
<name>A0A9E7JAE7_9LILI</name>
<keyword evidence="3 6" id="KW-0812">Transmembrane</keyword>
<proteinExistence type="predicted"/>
<feature type="transmembrane region" description="Helical" evidence="6">
    <location>
        <begin position="362"/>
        <end position="384"/>
    </location>
</feature>
<comment type="subcellular location">
    <subcellularLocation>
        <location evidence="1">Membrane</location>
        <topology evidence="1">Multi-pass membrane protein</topology>
    </subcellularLocation>
</comment>
<dbReference type="PANTHER" id="PTHR11814">
    <property type="entry name" value="SULFATE TRANSPORTER"/>
    <property type="match status" value="1"/>
</dbReference>
<evidence type="ECO:0000256" key="2">
    <source>
        <dbReference type="ARBA" id="ARBA00022448"/>
    </source>
</evidence>
<accession>A0A9E7JAE7</accession>
<dbReference type="OrthoDB" id="288203at2759"/>
<gene>
    <name evidence="8" type="ORF">MUK42_09995</name>
</gene>
<evidence type="ECO:0000256" key="3">
    <source>
        <dbReference type="ARBA" id="ARBA00022692"/>
    </source>
</evidence>
<dbReference type="CDD" id="cd07042">
    <property type="entry name" value="STAS_SulP_like_sulfate_transporter"/>
    <property type="match status" value="1"/>
</dbReference>
<feature type="non-terminal residue" evidence="8">
    <location>
        <position position="1"/>
    </location>
</feature>
<dbReference type="PROSITE" id="PS50801">
    <property type="entry name" value="STAS"/>
    <property type="match status" value="1"/>
</dbReference>
<reference evidence="8" key="1">
    <citation type="submission" date="2022-05" db="EMBL/GenBank/DDBJ databases">
        <title>The Musa troglodytarum L. genome provides insights into the mechanism of non-climacteric behaviour and enrichment of carotenoids.</title>
        <authorList>
            <person name="Wang J."/>
        </authorList>
    </citation>
    <scope>NUCLEOTIDE SEQUENCE</scope>
    <source>
        <tissue evidence="8">Leaf</tissue>
    </source>
</reference>
<sequence length="612" mass="67423">FLWRLRGPITVRRLLSMGTLGEHRNEVNLEKRGSFFRSFRSDLKETFLPDDPFRHLEHQSGCAAAGSLVKYFVPVLEWAPKYTLAKLQADLLAGITIASLAVPQGISYARLANLHPIVGLYSSFVPPLIYVVFGSSTNLAVGNTAAVSLFLGSVIGSEISPLESPELYKHMFFKAAFFTGIFEATLGIFRLGILVEFFSRSTITGFMGGTAIVVIMQQLKGVLGMRHFTTKTDVVSVLGSIISHREEWRWESAVFGTCLVILLLLCSHMVGTVSKGLNPISISHLKFESKYHGVLLKAVLISGFLALSEGIAVGRSLATMKNEQVDGNKEMIAFGMMNIIGSCFSCYLTTGPFSRSAVNFHAGCKTAMSNVVMSMCIMVVLLFLAPLFKYTPLVALSAIIIVAMIGLIKFEEAHRLLKVDKFDFAICVAAFFGVIFFSMTVGLLASVGLSILRALLYVARPTTCKLGNIKGTEAYCDVEQYPDSVLFPNILILKLGSPIYYASAGYLKERILRWIEEEDAIARKGEVNLQYLILDMSGVTSIDNTGISMLAEIHRYVDRRGIKIALTNPRIEITEKLKSSKNLDLIGEQAVFLSVKEAVEACHFTEYKNELV</sequence>
<dbReference type="InterPro" id="IPR001902">
    <property type="entry name" value="SLC26A/SulP_fam"/>
</dbReference>
<organism evidence="8 9">
    <name type="scientific">Musa troglodytarum</name>
    <name type="common">fe'i banana</name>
    <dbReference type="NCBI Taxonomy" id="320322"/>
    <lineage>
        <taxon>Eukaryota</taxon>
        <taxon>Viridiplantae</taxon>
        <taxon>Streptophyta</taxon>
        <taxon>Embryophyta</taxon>
        <taxon>Tracheophyta</taxon>
        <taxon>Spermatophyta</taxon>
        <taxon>Magnoliopsida</taxon>
        <taxon>Liliopsida</taxon>
        <taxon>Zingiberales</taxon>
        <taxon>Musaceae</taxon>
        <taxon>Musa</taxon>
    </lineage>
</organism>
<feature type="transmembrane region" description="Helical" evidence="6">
    <location>
        <begin position="422"/>
        <end position="452"/>
    </location>
</feature>
<feature type="transmembrane region" description="Helical" evidence="6">
    <location>
        <begin position="253"/>
        <end position="273"/>
    </location>
</feature>
<feature type="transmembrane region" description="Helical" evidence="6">
    <location>
        <begin position="332"/>
        <end position="350"/>
    </location>
</feature>
<evidence type="ECO:0000313" key="8">
    <source>
        <dbReference type="EMBL" id="URD73890.1"/>
    </source>
</evidence>
<dbReference type="InterPro" id="IPR011547">
    <property type="entry name" value="SLC26A/SulP_dom"/>
</dbReference>
<dbReference type="Pfam" id="PF01740">
    <property type="entry name" value="STAS"/>
    <property type="match status" value="1"/>
</dbReference>
<keyword evidence="2" id="KW-0813">Transport</keyword>
<keyword evidence="9" id="KW-1185">Reference proteome</keyword>
<feature type="transmembrane region" description="Helical" evidence="6">
    <location>
        <begin position="171"/>
        <end position="189"/>
    </location>
</feature>
<dbReference type="GO" id="GO:0016020">
    <property type="term" value="C:membrane"/>
    <property type="evidence" value="ECO:0007669"/>
    <property type="project" value="UniProtKB-SubCell"/>
</dbReference>
<protein>
    <submittedName>
        <fullName evidence="8">STAS domain</fullName>
    </submittedName>
</protein>
<dbReference type="AlphaFoldDB" id="A0A9E7JAE7"/>
<feature type="transmembrane region" description="Helical" evidence="6">
    <location>
        <begin position="390"/>
        <end position="410"/>
    </location>
</feature>
<dbReference type="InterPro" id="IPR002645">
    <property type="entry name" value="STAS_dom"/>
</dbReference>
<dbReference type="FunFam" id="3.30.750.24:FF:000002">
    <property type="entry name" value="Sulfate transporter 31"/>
    <property type="match status" value="1"/>
</dbReference>
<dbReference type="EMBL" id="CP097502">
    <property type="protein sequence ID" value="URD73890.1"/>
    <property type="molecule type" value="Genomic_DNA"/>
</dbReference>
<evidence type="ECO:0000259" key="7">
    <source>
        <dbReference type="PROSITE" id="PS50801"/>
    </source>
</evidence>
<dbReference type="Pfam" id="PF00916">
    <property type="entry name" value="Sulfate_transp"/>
    <property type="match status" value="2"/>
</dbReference>
<dbReference type="GO" id="GO:0055085">
    <property type="term" value="P:transmembrane transport"/>
    <property type="evidence" value="ECO:0007669"/>
    <property type="project" value="InterPro"/>
</dbReference>
<dbReference type="SUPFAM" id="SSF52091">
    <property type="entry name" value="SpoIIaa-like"/>
    <property type="match status" value="1"/>
</dbReference>
<keyword evidence="4 6" id="KW-1133">Transmembrane helix</keyword>
<evidence type="ECO:0000256" key="4">
    <source>
        <dbReference type="ARBA" id="ARBA00022989"/>
    </source>
</evidence>